<comment type="caution">
    <text evidence="10">The sequence shown here is derived from an EMBL/GenBank/DDBJ whole genome shotgun (WGS) entry which is preliminary data.</text>
</comment>
<accession>A0AA88Y4R1</accession>
<dbReference type="InterPro" id="IPR000276">
    <property type="entry name" value="GPCR_Rhodpsn"/>
</dbReference>
<keyword evidence="4" id="KW-0297">G-protein coupled receptor</keyword>
<name>A0AA88Y4R1_PINIB</name>
<evidence type="ECO:0000256" key="7">
    <source>
        <dbReference type="ARBA" id="ARBA00023224"/>
    </source>
</evidence>
<dbReference type="Gene3D" id="1.20.1070.10">
    <property type="entry name" value="Rhodopsin 7-helix transmembrane proteins"/>
    <property type="match status" value="1"/>
</dbReference>
<proteinExistence type="predicted"/>
<evidence type="ECO:0000313" key="11">
    <source>
        <dbReference type="Proteomes" id="UP001186944"/>
    </source>
</evidence>
<dbReference type="InterPro" id="IPR017452">
    <property type="entry name" value="GPCR_Rhodpsn_7TM"/>
</dbReference>
<dbReference type="AlphaFoldDB" id="A0AA88Y4R1"/>
<protein>
    <recommendedName>
        <fullName evidence="9">G-protein coupled receptors family 1 profile domain-containing protein</fullName>
    </recommendedName>
</protein>
<dbReference type="EMBL" id="VSWD01000010">
    <property type="protein sequence ID" value="KAK3089476.1"/>
    <property type="molecule type" value="Genomic_DNA"/>
</dbReference>
<keyword evidence="6" id="KW-0675">Receptor</keyword>
<evidence type="ECO:0000256" key="3">
    <source>
        <dbReference type="ARBA" id="ARBA00022989"/>
    </source>
</evidence>
<evidence type="ECO:0000256" key="6">
    <source>
        <dbReference type="ARBA" id="ARBA00023170"/>
    </source>
</evidence>
<feature type="domain" description="G-protein coupled receptors family 1 profile" evidence="9">
    <location>
        <begin position="1"/>
        <end position="157"/>
    </location>
</feature>
<evidence type="ECO:0000256" key="8">
    <source>
        <dbReference type="SAM" id="Phobius"/>
    </source>
</evidence>
<dbReference type="PANTHER" id="PTHR24238:SF57">
    <property type="entry name" value="G-PROTEIN COUPLED RECEPTOR 83"/>
    <property type="match status" value="1"/>
</dbReference>
<sequence>MAIEMHFAVWRPFGRQTRKASIIVLFTASMLLSLALALPTALYSKVTMVHFNSGEKGLCLEIWPSTRTAKYGYSIILMILQYFLPMIVMIGTYWHIAMILWRHVTPGEIDQRRDRRIMTSKKKGDRTSTPASTPVKVLANPNLRVFSRSITGLPGVS</sequence>
<evidence type="ECO:0000256" key="1">
    <source>
        <dbReference type="ARBA" id="ARBA00004141"/>
    </source>
</evidence>
<evidence type="ECO:0000256" key="4">
    <source>
        <dbReference type="ARBA" id="ARBA00023040"/>
    </source>
</evidence>
<dbReference type="Pfam" id="PF00001">
    <property type="entry name" value="7tm_1"/>
    <property type="match status" value="1"/>
</dbReference>
<keyword evidence="3 8" id="KW-1133">Transmembrane helix</keyword>
<evidence type="ECO:0000256" key="2">
    <source>
        <dbReference type="ARBA" id="ARBA00022692"/>
    </source>
</evidence>
<gene>
    <name evidence="10" type="ORF">FSP39_003918</name>
</gene>
<dbReference type="GO" id="GO:0008188">
    <property type="term" value="F:neuropeptide receptor activity"/>
    <property type="evidence" value="ECO:0007669"/>
    <property type="project" value="TreeGrafter"/>
</dbReference>
<feature type="transmembrane region" description="Helical" evidence="8">
    <location>
        <begin position="71"/>
        <end position="94"/>
    </location>
</feature>
<comment type="subcellular location">
    <subcellularLocation>
        <location evidence="1">Membrane</location>
        <topology evidence="1">Multi-pass membrane protein</topology>
    </subcellularLocation>
</comment>
<dbReference type="PANTHER" id="PTHR24238">
    <property type="entry name" value="G-PROTEIN COUPLED RECEPTOR"/>
    <property type="match status" value="1"/>
</dbReference>
<keyword evidence="5 8" id="KW-0472">Membrane</keyword>
<dbReference type="GO" id="GO:0005886">
    <property type="term" value="C:plasma membrane"/>
    <property type="evidence" value="ECO:0007669"/>
    <property type="project" value="TreeGrafter"/>
</dbReference>
<dbReference type="Proteomes" id="UP001186944">
    <property type="component" value="Unassembled WGS sequence"/>
</dbReference>
<evidence type="ECO:0000256" key="5">
    <source>
        <dbReference type="ARBA" id="ARBA00023136"/>
    </source>
</evidence>
<evidence type="ECO:0000259" key="9">
    <source>
        <dbReference type="PROSITE" id="PS50262"/>
    </source>
</evidence>
<organism evidence="10 11">
    <name type="scientific">Pinctada imbricata</name>
    <name type="common">Atlantic pearl-oyster</name>
    <name type="synonym">Pinctada martensii</name>
    <dbReference type="NCBI Taxonomy" id="66713"/>
    <lineage>
        <taxon>Eukaryota</taxon>
        <taxon>Metazoa</taxon>
        <taxon>Spiralia</taxon>
        <taxon>Lophotrochozoa</taxon>
        <taxon>Mollusca</taxon>
        <taxon>Bivalvia</taxon>
        <taxon>Autobranchia</taxon>
        <taxon>Pteriomorphia</taxon>
        <taxon>Pterioida</taxon>
        <taxon>Pterioidea</taxon>
        <taxon>Pteriidae</taxon>
        <taxon>Pinctada</taxon>
    </lineage>
</organism>
<keyword evidence="2 8" id="KW-0812">Transmembrane</keyword>
<dbReference type="SUPFAM" id="SSF81321">
    <property type="entry name" value="Family A G protein-coupled receptor-like"/>
    <property type="match status" value="1"/>
</dbReference>
<keyword evidence="11" id="KW-1185">Reference proteome</keyword>
<evidence type="ECO:0000313" key="10">
    <source>
        <dbReference type="EMBL" id="KAK3089476.1"/>
    </source>
</evidence>
<keyword evidence="7" id="KW-0807">Transducer</keyword>
<dbReference type="PROSITE" id="PS50262">
    <property type="entry name" value="G_PROTEIN_RECEP_F1_2"/>
    <property type="match status" value="1"/>
</dbReference>
<reference evidence="10" key="1">
    <citation type="submission" date="2019-08" db="EMBL/GenBank/DDBJ databases">
        <title>The improved chromosome-level genome for the pearl oyster Pinctada fucata martensii using PacBio sequencing and Hi-C.</title>
        <authorList>
            <person name="Zheng Z."/>
        </authorList>
    </citation>
    <scope>NUCLEOTIDE SEQUENCE</scope>
    <source>
        <strain evidence="10">ZZ-2019</strain>
        <tissue evidence="10">Adductor muscle</tissue>
    </source>
</reference>